<sequence length="101" mass="10410">MDTALGLVNLGISESEADDRATLVALAAQHGCHVAEVIAIDENTYMPTTLITHTAHKLGAVVILAPGSAHFGSAAKALALACTLIAPHTVIPRAAGWSPYR</sequence>
<dbReference type="EMBL" id="JADLQN010000004">
    <property type="protein sequence ID" value="MBF6357032.1"/>
    <property type="molecule type" value="Genomic_DNA"/>
</dbReference>
<proteinExistence type="predicted"/>
<protein>
    <submittedName>
        <fullName evidence="1">Uncharacterized protein</fullName>
    </submittedName>
</protein>
<evidence type="ECO:0000313" key="2">
    <source>
        <dbReference type="Proteomes" id="UP000707731"/>
    </source>
</evidence>
<dbReference type="Proteomes" id="UP000707731">
    <property type="component" value="Unassembled WGS sequence"/>
</dbReference>
<gene>
    <name evidence="1" type="ORF">IU449_21215</name>
</gene>
<accession>A0ABS0DHI0</accession>
<evidence type="ECO:0000313" key="1">
    <source>
        <dbReference type="EMBL" id="MBF6357032.1"/>
    </source>
</evidence>
<organism evidence="1 2">
    <name type="scientific">Nocardia higoensis</name>
    <dbReference type="NCBI Taxonomy" id="228599"/>
    <lineage>
        <taxon>Bacteria</taxon>
        <taxon>Bacillati</taxon>
        <taxon>Actinomycetota</taxon>
        <taxon>Actinomycetes</taxon>
        <taxon>Mycobacteriales</taxon>
        <taxon>Nocardiaceae</taxon>
        <taxon>Nocardia</taxon>
    </lineage>
</organism>
<keyword evidence="2" id="KW-1185">Reference proteome</keyword>
<dbReference type="RefSeq" id="WP_195003872.1">
    <property type="nucleotide sequence ID" value="NZ_JADLQN010000004.1"/>
</dbReference>
<name>A0ABS0DHI0_9NOCA</name>
<reference evidence="1 2" key="1">
    <citation type="submission" date="2020-10" db="EMBL/GenBank/DDBJ databases">
        <title>Identification of Nocardia species via Next-generation sequencing and recognition of intraspecies genetic diversity.</title>
        <authorList>
            <person name="Li P."/>
            <person name="Li P."/>
            <person name="Lu B."/>
        </authorList>
    </citation>
    <scope>NUCLEOTIDE SEQUENCE [LARGE SCALE GENOMIC DNA]</scope>
    <source>
        <strain evidence="1 2">BJ06-0143</strain>
    </source>
</reference>
<comment type="caution">
    <text evidence="1">The sequence shown here is derived from an EMBL/GenBank/DDBJ whole genome shotgun (WGS) entry which is preliminary data.</text>
</comment>